<dbReference type="KEGG" id="sky:D0C37_24570"/>
<dbReference type="EMBL" id="CP031742">
    <property type="protein sequence ID" value="AXQ57460.1"/>
    <property type="molecule type" value="Genomic_DNA"/>
</dbReference>
<dbReference type="GO" id="GO:0016747">
    <property type="term" value="F:acyltransferase activity, transferring groups other than amino-acyl groups"/>
    <property type="evidence" value="ECO:0007669"/>
    <property type="project" value="InterPro"/>
</dbReference>
<gene>
    <name evidence="4" type="ORF">D0C37_24570</name>
</gene>
<evidence type="ECO:0000259" key="3">
    <source>
        <dbReference type="PROSITE" id="PS51186"/>
    </source>
</evidence>
<feature type="domain" description="N-acetyltransferase" evidence="3">
    <location>
        <begin position="27"/>
        <end position="178"/>
    </location>
</feature>
<dbReference type="PANTHER" id="PTHR43877:SF2">
    <property type="entry name" value="AMINOALKYLPHOSPHONATE N-ACETYLTRANSFERASE-RELATED"/>
    <property type="match status" value="1"/>
</dbReference>
<protein>
    <submittedName>
        <fullName evidence="4">GNAT family N-acetyltransferase</fullName>
    </submittedName>
</protein>
<dbReference type="Pfam" id="PF00583">
    <property type="entry name" value="Acetyltransf_1"/>
    <property type="match status" value="1"/>
</dbReference>
<evidence type="ECO:0000313" key="5">
    <source>
        <dbReference type="Proteomes" id="UP000259636"/>
    </source>
</evidence>
<evidence type="ECO:0000313" key="4">
    <source>
        <dbReference type="EMBL" id="AXQ57460.1"/>
    </source>
</evidence>
<organism evidence="4 5">
    <name type="scientific">Streptomyces koyangensis</name>
    <dbReference type="NCBI Taxonomy" id="188770"/>
    <lineage>
        <taxon>Bacteria</taxon>
        <taxon>Bacillati</taxon>
        <taxon>Actinomycetota</taxon>
        <taxon>Actinomycetes</taxon>
        <taxon>Kitasatosporales</taxon>
        <taxon>Streptomycetaceae</taxon>
        <taxon>Streptomyces</taxon>
        <taxon>Streptomyces aurantiacus group</taxon>
    </lineage>
</organism>
<evidence type="ECO:0000256" key="1">
    <source>
        <dbReference type="ARBA" id="ARBA00022679"/>
    </source>
</evidence>
<dbReference type="Proteomes" id="UP000259636">
    <property type="component" value="Chromosome"/>
</dbReference>
<evidence type="ECO:0000256" key="2">
    <source>
        <dbReference type="ARBA" id="ARBA00023315"/>
    </source>
</evidence>
<dbReference type="RefSeq" id="WP_101281079.1">
    <property type="nucleotide sequence ID" value="NZ_CP031742.1"/>
</dbReference>
<reference evidence="4 5" key="1">
    <citation type="submission" date="2018-08" db="EMBL/GenBank/DDBJ databases">
        <authorList>
            <person name="Ferrada E.E."/>
            <person name="Latorre B.A."/>
        </authorList>
    </citation>
    <scope>NUCLEOTIDE SEQUENCE [LARGE SCALE GENOMIC DNA]</scope>
    <source>
        <strain evidence="4 5">VK-A60T</strain>
    </source>
</reference>
<dbReference type="SUPFAM" id="SSF55729">
    <property type="entry name" value="Acyl-CoA N-acyltransferases (Nat)"/>
    <property type="match status" value="1"/>
</dbReference>
<dbReference type="InterPro" id="IPR050832">
    <property type="entry name" value="Bact_Acetyltransf"/>
</dbReference>
<accession>A0A385DHK8</accession>
<dbReference type="GeneID" id="300117308"/>
<keyword evidence="1 4" id="KW-0808">Transferase</keyword>
<name>A0A385DHK8_9ACTN</name>
<sequence>MTALTPWTMAPVVSGPWTVAPEPAGSADARALWAAYYTEVSDRWFRLRHGSDTPPGELARGIAADDGPEQLVAPRGLLLVARLAGRASGTAGLALLEPGTAEVRRVFVHPSARGERGGSALMAAVDAAAGALGATRLVLDTRHDLVESHRLYERHGFTRTEAYNEGPYRERWYAKRLAPAAG</sequence>
<dbReference type="InterPro" id="IPR000182">
    <property type="entry name" value="GNAT_dom"/>
</dbReference>
<dbReference type="Gene3D" id="3.40.630.30">
    <property type="match status" value="1"/>
</dbReference>
<dbReference type="AlphaFoldDB" id="A0A385DHK8"/>
<keyword evidence="2" id="KW-0012">Acyltransferase</keyword>
<dbReference type="PANTHER" id="PTHR43877">
    <property type="entry name" value="AMINOALKYLPHOSPHONATE N-ACETYLTRANSFERASE-RELATED-RELATED"/>
    <property type="match status" value="1"/>
</dbReference>
<dbReference type="InterPro" id="IPR016181">
    <property type="entry name" value="Acyl_CoA_acyltransferase"/>
</dbReference>
<dbReference type="PROSITE" id="PS51186">
    <property type="entry name" value="GNAT"/>
    <property type="match status" value="1"/>
</dbReference>
<proteinExistence type="predicted"/>